<organism evidence="15 16">
    <name type="scientific">Orchesella cincta</name>
    <name type="common">Springtail</name>
    <name type="synonym">Podura cincta</name>
    <dbReference type="NCBI Taxonomy" id="48709"/>
    <lineage>
        <taxon>Eukaryota</taxon>
        <taxon>Metazoa</taxon>
        <taxon>Ecdysozoa</taxon>
        <taxon>Arthropoda</taxon>
        <taxon>Hexapoda</taxon>
        <taxon>Collembola</taxon>
        <taxon>Entomobryomorpha</taxon>
        <taxon>Entomobryoidea</taxon>
        <taxon>Orchesellidae</taxon>
        <taxon>Orchesellinae</taxon>
        <taxon>Orchesella</taxon>
    </lineage>
</organism>
<evidence type="ECO:0000256" key="4">
    <source>
        <dbReference type="ARBA" id="ARBA00022833"/>
    </source>
</evidence>
<dbReference type="GO" id="GO:0017136">
    <property type="term" value="F:histone deacetylase activity, NAD-dependent"/>
    <property type="evidence" value="ECO:0007669"/>
    <property type="project" value="InterPro"/>
</dbReference>
<feature type="compositionally biased region" description="Basic and acidic residues" evidence="13">
    <location>
        <begin position="12"/>
        <end position="21"/>
    </location>
</feature>
<dbReference type="STRING" id="48709.A0A1D2NND4"/>
<feature type="binding site" evidence="10">
    <location>
        <position position="350"/>
    </location>
    <ligand>
        <name>NAD(+)</name>
        <dbReference type="ChEBI" id="CHEBI:57540"/>
    </ligand>
</feature>
<name>A0A1D2NND4_ORCCI</name>
<dbReference type="GO" id="GO:0008270">
    <property type="term" value="F:zinc ion binding"/>
    <property type="evidence" value="ECO:0007669"/>
    <property type="project" value="UniProtKB-UniRule"/>
</dbReference>
<dbReference type="Gene3D" id="3.30.1600.10">
    <property type="entry name" value="SIR2/SIRT2 'Small Domain"/>
    <property type="match status" value="1"/>
</dbReference>
<evidence type="ECO:0000256" key="2">
    <source>
        <dbReference type="ARBA" id="ARBA00022679"/>
    </source>
</evidence>
<feature type="binding site" evidence="11 12">
    <location>
        <position position="231"/>
    </location>
    <ligand>
        <name>Zn(2+)</name>
        <dbReference type="ChEBI" id="CHEBI:29105"/>
    </ligand>
</feature>
<dbReference type="Pfam" id="PF02146">
    <property type="entry name" value="SIR2"/>
    <property type="match status" value="1"/>
</dbReference>
<dbReference type="GO" id="GO:0140774">
    <property type="term" value="F:NAD-dependent protein depalmitoylase activity"/>
    <property type="evidence" value="ECO:0007669"/>
    <property type="project" value="RHEA"/>
</dbReference>
<dbReference type="OMA" id="HWRENGF"/>
<dbReference type="InterPro" id="IPR029035">
    <property type="entry name" value="DHS-like_NAD/FAD-binding_dom"/>
</dbReference>
<proteinExistence type="inferred from homology"/>
<dbReference type="GO" id="GO:0140773">
    <property type="term" value="F:NAD-dependent protein demyristoylase activity"/>
    <property type="evidence" value="ECO:0007669"/>
    <property type="project" value="RHEA"/>
</dbReference>
<feature type="binding site" evidence="11 12">
    <location>
        <position position="234"/>
    </location>
    <ligand>
        <name>Zn(2+)</name>
        <dbReference type="ChEBI" id="CHEBI:29105"/>
    </ligand>
</feature>
<evidence type="ECO:0000256" key="8">
    <source>
        <dbReference type="PIRNR" id="PIRNR037938"/>
    </source>
</evidence>
<keyword evidence="16" id="KW-1185">Reference proteome</keyword>
<protein>
    <recommendedName>
        <fullName evidence="8">NAD-dependent protein deacetylase</fullName>
        <ecNumber evidence="8">2.3.1.286</ecNumber>
    </recommendedName>
</protein>
<evidence type="ECO:0000256" key="7">
    <source>
        <dbReference type="ARBA" id="ARBA00048905"/>
    </source>
</evidence>
<dbReference type="GO" id="GO:0070403">
    <property type="term" value="F:NAD+ binding"/>
    <property type="evidence" value="ECO:0007669"/>
    <property type="project" value="UniProtKB-UniRule"/>
</dbReference>
<dbReference type="SUPFAM" id="SSF52467">
    <property type="entry name" value="DHS-like NAD/FAD-binding domain"/>
    <property type="match status" value="1"/>
</dbReference>
<comment type="catalytic activity">
    <reaction evidence="6">
        <text>N(6)-hexadecanoyl-L-lysyl-[protein] + NAD(+) + H2O = 2''-O-hexadecanoyl-ADP-D-ribose + nicotinamide + L-lysyl-[protein]</text>
        <dbReference type="Rhea" id="RHEA:70563"/>
        <dbReference type="Rhea" id="RHEA-COMP:9752"/>
        <dbReference type="Rhea" id="RHEA-COMP:14175"/>
        <dbReference type="ChEBI" id="CHEBI:15377"/>
        <dbReference type="ChEBI" id="CHEBI:17154"/>
        <dbReference type="ChEBI" id="CHEBI:29969"/>
        <dbReference type="ChEBI" id="CHEBI:57540"/>
        <dbReference type="ChEBI" id="CHEBI:138936"/>
        <dbReference type="ChEBI" id="CHEBI:189673"/>
    </reaction>
    <physiologicalReaction direction="left-to-right" evidence="6">
        <dbReference type="Rhea" id="RHEA:70564"/>
    </physiologicalReaction>
</comment>
<evidence type="ECO:0000256" key="10">
    <source>
        <dbReference type="PIRSR" id="PIRSR037938-2"/>
    </source>
</evidence>
<evidence type="ECO:0000313" key="15">
    <source>
        <dbReference type="EMBL" id="ODN06595.1"/>
    </source>
</evidence>
<evidence type="ECO:0000256" key="9">
    <source>
        <dbReference type="PIRSR" id="PIRSR037938-1"/>
    </source>
</evidence>
<evidence type="ECO:0000256" key="5">
    <source>
        <dbReference type="ARBA" id="ARBA00023027"/>
    </source>
</evidence>
<comment type="similarity">
    <text evidence="1 8">Belongs to the sirtuin family. Class I subfamily.</text>
</comment>
<dbReference type="InterPro" id="IPR017328">
    <property type="entry name" value="Sirtuin_class_I"/>
</dbReference>
<dbReference type="AlphaFoldDB" id="A0A1D2NND4"/>
<dbReference type="CDD" id="cd01408">
    <property type="entry name" value="SIRT1"/>
    <property type="match status" value="1"/>
</dbReference>
<evidence type="ECO:0000256" key="12">
    <source>
        <dbReference type="PROSITE-ProRule" id="PRU00236"/>
    </source>
</evidence>
<feature type="binding site" evidence="10">
    <location>
        <begin position="104"/>
        <end position="106"/>
    </location>
    <ligand>
        <name>NAD(+)</name>
        <dbReference type="ChEBI" id="CHEBI:57540"/>
    </ligand>
</feature>
<comment type="caution">
    <text evidence="15">The sequence shown here is derived from an EMBL/GenBank/DDBJ whole genome shotgun (WGS) entry which is preliminary data.</text>
</comment>
<evidence type="ECO:0000256" key="6">
    <source>
        <dbReference type="ARBA" id="ARBA00048378"/>
    </source>
</evidence>
<dbReference type="InterPro" id="IPR003000">
    <property type="entry name" value="Sirtuin"/>
</dbReference>
<comment type="catalytic activity">
    <reaction evidence="7">
        <text>N(6)-tetradecanoyl-L-lysyl-[protein] + NAD(+) + H2O = 2''-O-tetradecanoyl-ADP-D-ribose + nicotinamide + L-lysyl-[protein]</text>
        <dbReference type="Rhea" id="RHEA:70567"/>
        <dbReference type="Rhea" id="RHEA-COMP:9752"/>
        <dbReference type="Rhea" id="RHEA-COMP:15437"/>
        <dbReference type="ChEBI" id="CHEBI:15377"/>
        <dbReference type="ChEBI" id="CHEBI:17154"/>
        <dbReference type="ChEBI" id="CHEBI:29969"/>
        <dbReference type="ChEBI" id="CHEBI:57540"/>
        <dbReference type="ChEBI" id="CHEBI:141129"/>
        <dbReference type="ChEBI" id="CHEBI:189674"/>
    </reaction>
    <physiologicalReaction direction="left-to-right" evidence="7">
        <dbReference type="Rhea" id="RHEA:70568"/>
    </physiologicalReaction>
</comment>
<sequence length="384" mass="42651">MSDQPKEGNGNEQRDKSRQSSEEQEPGPSSTPGASGTRRGSSPVDKLQGFVTNLLSKLTVSSPKPKVLESNDIDGIVSFIQSEKCKNIIVMAGAGISTSAGIPDFRSPSTGLYANIMRKYQLPDPQVMFEIGFFKKNPEPFFSLAKELFPEEMNPTPSHHFVRLLHNKGFLLRHYTQNIDGLERLAGIPGGKIVEAHGSFHTAHCMSSSCRKEHSFDWMKEKIFSETLPKCTQCDTLVKPDVVFFGENLPARFFDCMSKDFPECDLLIIMGTSLVVQPFSHLVEKVPDDCPRVLINREIVGTVDENRFIGFLEKLGAHSDFDLGTAPHMFARGMNFKSERNRDIAILGDCDDGVRKLAKALGWEQEFEKLCSGQGQKSTNQANA</sequence>
<dbReference type="EC" id="2.3.1.286" evidence="8"/>
<evidence type="ECO:0000256" key="3">
    <source>
        <dbReference type="ARBA" id="ARBA00022723"/>
    </source>
</evidence>
<evidence type="ECO:0000256" key="1">
    <source>
        <dbReference type="ARBA" id="ARBA00006924"/>
    </source>
</evidence>
<dbReference type="EMBL" id="LJIJ01000002">
    <property type="protein sequence ID" value="ODN06595.1"/>
    <property type="molecule type" value="Genomic_DNA"/>
</dbReference>
<dbReference type="Proteomes" id="UP000094527">
    <property type="component" value="Unassembled WGS sequence"/>
</dbReference>
<dbReference type="Gene3D" id="3.40.50.1220">
    <property type="entry name" value="TPP-binding domain"/>
    <property type="match status" value="1"/>
</dbReference>
<dbReference type="OrthoDB" id="420264at2759"/>
<keyword evidence="3 8" id="KW-0479">Metal-binding</keyword>
<feature type="binding site" evidence="10">
    <location>
        <begin position="272"/>
        <end position="273"/>
    </location>
    <ligand>
        <name>NAD(+)</name>
        <dbReference type="ChEBI" id="CHEBI:57540"/>
    </ligand>
</feature>
<reference evidence="15 16" key="1">
    <citation type="journal article" date="2016" name="Genome Biol. Evol.">
        <title>Gene Family Evolution Reflects Adaptation to Soil Environmental Stressors in the Genome of the Collembolan Orchesella cincta.</title>
        <authorList>
            <person name="Faddeeva-Vakhrusheva A."/>
            <person name="Derks M.F."/>
            <person name="Anvar S.Y."/>
            <person name="Agamennone V."/>
            <person name="Suring W."/>
            <person name="Smit S."/>
            <person name="van Straalen N.M."/>
            <person name="Roelofs D."/>
        </authorList>
    </citation>
    <scope>NUCLEOTIDE SEQUENCE [LARGE SCALE GENOMIC DNA]</scope>
    <source>
        <tissue evidence="15">Mixed pool</tissue>
    </source>
</reference>
<comment type="catalytic activity">
    <reaction evidence="8">
        <text>N(6)-acetyl-L-lysyl-[protein] + NAD(+) + H2O = 2''-O-acetyl-ADP-D-ribose + nicotinamide + L-lysyl-[protein]</text>
        <dbReference type="Rhea" id="RHEA:43636"/>
        <dbReference type="Rhea" id="RHEA-COMP:9752"/>
        <dbReference type="Rhea" id="RHEA-COMP:10731"/>
        <dbReference type="ChEBI" id="CHEBI:15377"/>
        <dbReference type="ChEBI" id="CHEBI:17154"/>
        <dbReference type="ChEBI" id="CHEBI:29969"/>
        <dbReference type="ChEBI" id="CHEBI:57540"/>
        <dbReference type="ChEBI" id="CHEBI:61930"/>
        <dbReference type="ChEBI" id="CHEBI:83767"/>
        <dbReference type="EC" id="2.3.1.286"/>
    </reaction>
</comment>
<evidence type="ECO:0000259" key="14">
    <source>
        <dbReference type="PROSITE" id="PS50305"/>
    </source>
</evidence>
<comment type="cofactor">
    <cofactor evidence="11">
        <name>Zn(2+)</name>
        <dbReference type="ChEBI" id="CHEBI:29105"/>
    </cofactor>
    <text evidence="11">Binds 1 zinc ion per subunit.</text>
</comment>
<dbReference type="InterPro" id="IPR026591">
    <property type="entry name" value="Sirtuin_cat_small_dom_sf"/>
</dbReference>
<dbReference type="PROSITE" id="PS50305">
    <property type="entry name" value="SIRTUIN"/>
    <property type="match status" value="1"/>
</dbReference>
<dbReference type="InterPro" id="IPR050134">
    <property type="entry name" value="NAD-dep_sirtuin_deacylases"/>
</dbReference>
<feature type="binding site" evidence="10">
    <location>
        <begin position="296"/>
        <end position="298"/>
    </location>
    <ligand>
        <name>NAD(+)</name>
        <dbReference type="ChEBI" id="CHEBI:57540"/>
    </ligand>
</feature>
<feature type="binding site" evidence="10">
    <location>
        <begin position="94"/>
        <end position="98"/>
    </location>
    <ligand>
        <name>NAD(+)</name>
        <dbReference type="ChEBI" id="CHEBI:57540"/>
    </ligand>
</feature>
<evidence type="ECO:0000313" key="16">
    <source>
        <dbReference type="Proteomes" id="UP000094527"/>
    </source>
</evidence>
<dbReference type="InterPro" id="IPR026590">
    <property type="entry name" value="Ssirtuin_cat_dom"/>
</dbReference>
<dbReference type="PANTHER" id="PTHR11085:SF6">
    <property type="entry name" value="NAD-DEPENDENT PROTEIN DEACETYLASE SIRTUIN-2"/>
    <property type="match status" value="1"/>
</dbReference>
<feature type="domain" description="Deacetylase sirtuin-type" evidence="14">
    <location>
        <begin position="66"/>
        <end position="364"/>
    </location>
</feature>
<gene>
    <name evidence="15" type="ORF">Ocin01_00087</name>
</gene>
<feature type="binding site" evidence="11 12">
    <location>
        <position position="210"/>
    </location>
    <ligand>
        <name>Zn(2+)</name>
        <dbReference type="ChEBI" id="CHEBI:29105"/>
    </ligand>
</feature>
<feature type="region of interest" description="Disordered" evidence="13">
    <location>
        <begin position="1"/>
        <end position="45"/>
    </location>
</feature>
<feature type="binding site" evidence="10">
    <location>
        <begin position="177"/>
        <end position="180"/>
    </location>
    <ligand>
        <name>NAD(+)</name>
        <dbReference type="ChEBI" id="CHEBI:57540"/>
    </ligand>
</feature>
<feature type="active site" description="Proton acceptor" evidence="9 12">
    <location>
        <position position="197"/>
    </location>
</feature>
<evidence type="ECO:0000256" key="11">
    <source>
        <dbReference type="PIRSR" id="PIRSR037938-3"/>
    </source>
</evidence>
<dbReference type="PANTHER" id="PTHR11085">
    <property type="entry name" value="NAD-DEPENDENT PROTEIN DEACYLASE SIRTUIN-5, MITOCHONDRIAL-RELATED"/>
    <property type="match status" value="1"/>
</dbReference>
<dbReference type="GO" id="GO:0005634">
    <property type="term" value="C:nucleus"/>
    <property type="evidence" value="ECO:0007669"/>
    <property type="project" value="TreeGrafter"/>
</dbReference>
<accession>A0A1D2NND4</accession>
<dbReference type="PIRSF" id="PIRSF037938">
    <property type="entry name" value="SIR2_euk"/>
    <property type="match status" value="1"/>
</dbReference>
<keyword evidence="4 8" id="KW-0862">Zinc</keyword>
<evidence type="ECO:0000256" key="13">
    <source>
        <dbReference type="SAM" id="MobiDB-lite"/>
    </source>
</evidence>
<keyword evidence="2 8" id="KW-0808">Transferase</keyword>
<feature type="binding site" evidence="11 12">
    <location>
        <position position="205"/>
    </location>
    <ligand>
        <name>Zn(2+)</name>
        <dbReference type="ChEBI" id="CHEBI:29105"/>
    </ligand>
</feature>
<keyword evidence="5 8" id="KW-0520">NAD</keyword>